<dbReference type="EMBL" id="JBHSFV010000004">
    <property type="protein sequence ID" value="MFC4633954.1"/>
    <property type="molecule type" value="Genomic_DNA"/>
</dbReference>
<sequence length="887" mass="100220">MKLFTITRKENEDLERQVNKLNNLINQSLILKKITFVLLLLTTIVAQAQRDLPLDPEVKYEIGNITVTGTSTYNENTVITFTGLRAGERLYLPGEKISNVIKKLWDLELFSDINLYVTDIRGDVVDLQLDIKEVPELNEIKFKGIKEKKGTTFIKDNGLNKGAKVTENLITTTKNYIENTYKKKGYFNAKTFINVIPKEDSTSKNKVNLVVNIDKGSRVKIDKIIFEGSEKLKAKKLRNAMKNTKRKNFFRIYKRSKYIQSDYEDDKKSVINKYKENGYRDARIISDTIIKNDNDDITIKLKIEEGKKYYIGDIDFIGNTVFSDATLLRRLGLKKGDTYNGVLLKERVQKEGDPDADDLANLYQNNGYLFSNINAVETGVDQDTINFEVRISEGKLAYFNRIEVKGNDKTKDKVIYRELLTRPGQQYSKQAVVTTIRRLGQLGFFDPQQLTPEFKNFDQIGGTVDLEYNVVEQGASQIELQGGFGGGGFVGTLGLSFNNFSIQNIFKKEAYKPLPMGDGQRFSLRAQASQFFQTYSISLTDPWFGGKKPVQLSVSLSHTIQFQFNNNATSARDRVNRDSKNIITGGSIGLAKRLSWPDRDFTLSHAISYQNFNLVNFNTGLFTFGNGSSKNLGYTIGLSRNNTANNPIFPISGSEWSITAKLTPPYSLFNNVDYKALAEDRVVALENQDSNALAEIDQERFNFLEFYKVKFNGKWYTSLPAKFVLQSNLEFGWLGAYNNDRGIPPFERFFLGGDGLGGFALDGREIIRLRGYPNQSVTPLDRGAATTANNNDGATIYNKFSLELRYPITFSQAATIYTLAFVEGGATYDNFRDYNPFQLNRSAGAGIRIFMPAFGLLGLDFGYGFDPIPGLIQPNGWETHFIIGQQF</sequence>
<keyword evidence="4" id="KW-0732">Signal</keyword>
<protein>
    <recommendedName>
        <fullName evidence="8">Outer membrane protein assembly factor BamA</fullName>
    </recommendedName>
</protein>
<evidence type="ECO:0000259" key="10">
    <source>
        <dbReference type="PROSITE" id="PS51779"/>
    </source>
</evidence>
<dbReference type="Pfam" id="PF01103">
    <property type="entry name" value="Omp85"/>
    <property type="match status" value="1"/>
</dbReference>
<proteinExistence type="predicted"/>
<feature type="domain" description="POTRA" evidence="10">
    <location>
        <begin position="397"/>
        <end position="473"/>
    </location>
</feature>
<dbReference type="InterPro" id="IPR039910">
    <property type="entry name" value="D15-like"/>
</dbReference>
<keyword evidence="3" id="KW-0812">Transmembrane</keyword>
<dbReference type="PANTHER" id="PTHR12815">
    <property type="entry name" value="SORTING AND ASSEMBLY MACHINERY SAMM50 PROTEIN FAMILY MEMBER"/>
    <property type="match status" value="1"/>
</dbReference>
<evidence type="ECO:0000256" key="4">
    <source>
        <dbReference type="ARBA" id="ARBA00022729"/>
    </source>
</evidence>
<dbReference type="PIRSF" id="PIRSF006076">
    <property type="entry name" value="OM_assembly_OMP85"/>
    <property type="match status" value="1"/>
</dbReference>
<feature type="domain" description="POTRA" evidence="10">
    <location>
        <begin position="309"/>
        <end position="394"/>
    </location>
</feature>
<evidence type="ECO:0000256" key="5">
    <source>
        <dbReference type="ARBA" id="ARBA00022737"/>
    </source>
</evidence>
<dbReference type="InterPro" id="IPR023707">
    <property type="entry name" value="OM_assembly_BamA"/>
</dbReference>
<dbReference type="InterPro" id="IPR000184">
    <property type="entry name" value="Bac_surfAg_D15"/>
</dbReference>
<name>A0ABV9HVD0_9FLAO</name>
<evidence type="ECO:0000256" key="8">
    <source>
        <dbReference type="NCBIfam" id="TIGR03303"/>
    </source>
</evidence>
<reference evidence="12" key="1">
    <citation type="journal article" date="2019" name="Int. J. Syst. Evol. Microbiol.">
        <title>The Global Catalogue of Microorganisms (GCM) 10K type strain sequencing project: providing services to taxonomists for standard genome sequencing and annotation.</title>
        <authorList>
            <consortium name="The Broad Institute Genomics Platform"/>
            <consortium name="The Broad Institute Genome Sequencing Center for Infectious Disease"/>
            <person name="Wu L."/>
            <person name="Ma J."/>
        </authorList>
    </citation>
    <scope>NUCLEOTIDE SEQUENCE [LARGE SCALE GENOMIC DNA]</scope>
    <source>
        <strain evidence="12">YJ-61-S</strain>
    </source>
</reference>
<gene>
    <name evidence="11" type="primary">bamA</name>
    <name evidence="11" type="ORF">ACFO3O_08550</name>
</gene>
<feature type="domain" description="POTRA" evidence="10">
    <location>
        <begin position="219"/>
        <end position="306"/>
    </location>
</feature>
<dbReference type="RefSeq" id="WP_379978181.1">
    <property type="nucleotide sequence ID" value="NZ_JBHSFV010000004.1"/>
</dbReference>
<dbReference type="Gene3D" id="3.10.20.310">
    <property type="entry name" value="membrane protein fhac"/>
    <property type="match status" value="5"/>
</dbReference>
<dbReference type="NCBIfam" id="TIGR03303">
    <property type="entry name" value="OM_YaeT"/>
    <property type="match status" value="1"/>
</dbReference>
<evidence type="ECO:0000313" key="12">
    <source>
        <dbReference type="Proteomes" id="UP001596043"/>
    </source>
</evidence>
<evidence type="ECO:0000256" key="9">
    <source>
        <dbReference type="SAM" id="Coils"/>
    </source>
</evidence>
<keyword evidence="7" id="KW-0998">Cell outer membrane</keyword>
<comment type="subcellular location">
    <subcellularLocation>
        <location evidence="1">Membrane</location>
    </subcellularLocation>
</comment>
<keyword evidence="6" id="KW-0472">Membrane</keyword>
<evidence type="ECO:0000313" key="11">
    <source>
        <dbReference type="EMBL" id="MFC4633954.1"/>
    </source>
</evidence>
<keyword evidence="12" id="KW-1185">Reference proteome</keyword>
<dbReference type="Proteomes" id="UP001596043">
    <property type="component" value="Unassembled WGS sequence"/>
</dbReference>
<evidence type="ECO:0000256" key="3">
    <source>
        <dbReference type="ARBA" id="ARBA00022692"/>
    </source>
</evidence>
<dbReference type="PROSITE" id="PS51779">
    <property type="entry name" value="POTRA"/>
    <property type="match status" value="3"/>
</dbReference>
<keyword evidence="5" id="KW-0677">Repeat</keyword>
<dbReference type="Gene3D" id="2.40.160.50">
    <property type="entry name" value="membrane protein fhac: a member of the omp85/tpsb transporter family"/>
    <property type="match status" value="1"/>
</dbReference>
<comment type="caution">
    <text evidence="11">The sequence shown here is derived from an EMBL/GenBank/DDBJ whole genome shotgun (WGS) entry which is preliminary data.</text>
</comment>
<organism evidence="11 12">
    <name type="scientific">Dokdonia ponticola</name>
    <dbReference type="NCBI Taxonomy" id="2041041"/>
    <lineage>
        <taxon>Bacteria</taxon>
        <taxon>Pseudomonadati</taxon>
        <taxon>Bacteroidota</taxon>
        <taxon>Flavobacteriia</taxon>
        <taxon>Flavobacteriales</taxon>
        <taxon>Flavobacteriaceae</taxon>
        <taxon>Dokdonia</taxon>
    </lineage>
</organism>
<dbReference type="Pfam" id="PF07244">
    <property type="entry name" value="POTRA"/>
    <property type="match status" value="4"/>
</dbReference>
<dbReference type="PANTHER" id="PTHR12815:SF47">
    <property type="entry name" value="TRANSLOCATION AND ASSEMBLY MODULE SUBUNIT TAMA"/>
    <property type="match status" value="1"/>
</dbReference>
<dbReference type="InterPro" id="IPR034746">
    <property type="entry name" value="POTRA"/>
</dbReference>
<feature type="coiled-coil region" evidence="9">
    <location>
        <begin position="4"/>
        <end position="31"/>
    </location>
</feature>
<accession>A0ABV9HVD0</accession>
<dbReference type="InterPro" id="IPR010827">
    <property type="entry name" value="BamA/TamA_POTRA"/>
</dbReference>
<evidence type="ECO:0000256" key="1">
    <source>
        <dbReference type="ARBA" id="ARBA00004370"/>
    </source>
</evidence>
<keyword evidence="9" id="KW-0175">Coiled coil</keyword>
<keyword evidence="2" id="KW-1134">Transmembrane beta strand</keyword>
<evidence type="ECO:0000256" key="2">
    <source>
        <dbReference type="ARBA" id="ARBA00022452"/>
    </source>
</evidence>
<evidence type="ECO:0000256" key="7">
    <source>
        <dbReference type="ARBA" id="ARBA00023237"/>
    </source>
</evidence>
<evidence type="ECO:0000256" key="6">
    <source>
        <dbReference type="ARBA" id="ARBA00023136"/>
    </source>
</evidence>